<keyword evidence="2" id="KW-0238">DNA-binding</keyword>
<comment type="caution">
    <text evidence="5">The sequence shown here is derived from an EMBL/GenBank/DDBJ whole genome shotgun (WGS) entry which is preliminary data.</text>
</comment>
<dbReference type="SUPFAM" id="SSF46785">
    <property type="entry name" value="Winged helix' DNA-binding domain"/>
    <property type="match status" value="1"/>
</dbReference>
<keyword evidence="6" id="KW-1185">Reference proteome</keyword>
<dbReference type="PRINTS" id="PR00035">
    <property type="entry name" value="HTHGNTR"/>
</dbReference>
<dbReference type="GO" id="GO:0003700">
    <property type="term" value="F:DNA-binding transcription factor activity"/>
    <property type="evidence" value="ECO:0007669"/>
    <property type="project" value="InterPro"/>
</dbReference>
<dbReference type="PROSITE" id="PS50949">
    <property type="entry name" value="HTH_GNTR"/>
    <property type="match status" value="1"/>
</dbReference>
<dbReference type="Pfam" id="PF07729">
    <property type="entry name" value="FCD"/>
    <property type="match status" value="1"/>
</dbReference>
<evidence type="ECO:0000256" key="1">
    <source>
        <dbReference type="ARBA" id="ARBA00023015"/>
    </source>
</evidence>
<dbReference type="CDD" id="cd07377">
    <property type="entry name" value="WHTH_GntR"/>
    <property type="match status" value="1"/>
</dbReference>
<keyword evidence="1" id="KW-0805">Transcription regulation</keyword>
<dbReference type="Gene3D" id="1.20.120.530">
    <property type="entry name" value="GntR ligand-binding domain-like"/>
    <property type="match status" value="1"/>
</dbReference>
<protein>
    <submittedName>
        <fullName evidence="5">GntR family transcriptional repressor for pyruvate dehydrogenase complex</fullName>
    </submittedName>
</protein>
<dbReference type="AlphaFoldDB" id="A0A2S4MPQ3"/>
<dbReference type="RefSeq" id="WP_181011669.1">
    <property type="nucleotide sequence ID" value="NZ_PQFZ01000001.1"/>
</dbReference>
<evidence type="ECO:0000256" key="2">
    <source>
        <dbReference type="ARBA" id="ARBA00023125"/>
    </source>
</evidence>
<dbReference type="SMART" id="SM00895">
    <property type="entry name" value="FCD"/>
    <property type="match status" value="1"/>
</dbReference>
<evidence type="ECO:0000256" key="3">
    <source>
        <dbReference type="ARBA" id="ARBA00023163"/>
    </source>
</evidence>
<dbReference type="InterPro" id="IPR036388">
    <property type="entry name" value="WH-like_DNA-bd_sf"/>
</dbReference>
<dbReference type="PANTHER" id="PTHR43537:SF5">
    <property type="entry name" value="UXU OPERON TRANSCRIPTIONAL REGULATOR"/>
    <property type="match status" value="1"/>
</dbReference>
<name>A0A2S4MPQ3_9HYPH</name>
<dbReference type="Gene3D" id="1.10.10.10">
    <property type="entry name" value="Winged helix-like DNA-binding domain superfamily/Winged helix DNA-binding domain"/>
    <property type="match status" value="1"/>
</dbReference>
<dbReference type="PANTHER" id="PTHR43537">
    <property type="entry name" value="TRANSCRIPTIONAL REGULATOR, GNTR FAMILY"/>
    <property type="match status" value="1"/>
</dbReference>
<dbReference type="InterPro" id="IPR008920">
    <property type="entry name" value="TF_FadR/GntR_C"/>
</dbReference>
<dbReference type="Pfam" id="PF00392">
    <property type="entry name" value="GntR"/>
    <property type="match status" value="1"/>
</dbReference>
<evidence type="ECO:0000313" key="6">
    <source>
        <dbReference type="Proteomes" id="UP000236919"/>
    </source>
</evidence>
<feature type="domain" description="HTH gntR-type" evidence="4">
    <location>
        <begin position="8"/>
        <end position="76"/>
    </location>
</feature>
<sequence length="233" mass="26284">MRVEKDRRPVTTQLVQQIRRLMAETGLKPGDRVPPQRELAQRLGASRPTVREAVLQLEGMGLIRIEPARGAFVAEGFDRPDADLTGWTFEQRFSEVEIYQLRFALEGFTVKLAARHASQDDIARLSDLNEAMREAIEQARFLDAMECDFALHMAIAEIAGNRSISDIIGLYRPIITRTQRPPVLEPSRLSEAFNEHGAILRALSRRDGETAAIAMRHHIVQSSDRMKVPFIAS</sequence>
<organism evidence="5 6">
    <name type="scientific">Bosea psychrotolerans</name>
    <dbReference type="NCBI Taxonomy" id="1871628"/>
    <lineage>
        <taxon>Bacteria</taxon>
        <taxon>Pseudomonadati</taxon>
        <taxon>Pseudomonadota</taxon>
        <taxon>Alphaproteobacteria</taxon>
        <taxon>Hyphomicrobiales</taxon>
        <taxon>Boseaceae</taxon>
        <taxon>Bosea</taxon>
    </lineage>
</organism>
<evidence type="ECO:0000313" key="5">
    <source>
        <dbReference type="EMBL" id="POR56732.1"/>
    </source>
</evidence>
<dbReference type="Proteomes" id="UP000236919">
    <property type="component" value="Unassembled WGS sequence"/>
</dbReference>
<reference evidence="5 6" key="1">
    <citation type="submission" date="2018-01" db="EMBL/GenBank/DDBJ databases">
        <title>Genomic Encyclopedia of Type Strains, Phase III (KMG-III): the genomes of soil and plant-associated and newly described type strains.</title>
        <authorList>
            <person name="Whitman W."/>
        </authorList>
    </citation>
    <scope>NUCLEOTIDE SEQUENCE [LARGE SCALE GENOMIC DNA]</scope>
    <source>
        <strain evidence="5 6">1131</strain>
    </source>
</reference>
<dbReference type="InterPro" id="IPR036390">
    <property type="entry name" value="WH_DNA-bd_sf"/>
</dbReference>
<accession>A0A2S4MPQ3</accession>
<dbReference type="EMBL" id="PQFZ01000001">
    <property type="protein sequence ID" value="POR56732.1"/>
    <property type="molecule type" value="Genomic_DNA"/>
</dbReference>
<gene>
    <name evidence="5" type="ORF">CYD53_101253</name>
</gene>
<keyword evidence="3" id="KW-0804">Transcription</keyword>
<dbReference type="InterPro" id="IPR011711">
    <property type="entry name" value="GntR_C"/>
</dbReference>
<dbReference type="SUPFAM" id="SSF48008">
    <property type="entry name" value="GntR ligand-binding domain-like"/>
    <property type="match status" value="1"/>
</dbReference>
<dbReference type="InterPro" id="IPR000524">
    <property type="entry name" value="Tscrpt_reg_HTH_GntR"/>
</dbReference>
<dbReference type="SMART" id="SM00345">
    <property type="entry name" value="HTH_GNTR"/>
    <property type="match status" value="1"/>
</dbReference>
<proteinExistence type="predicted"/>
<evidence type="ECO:0000259" key="4">
    <source>
        <dbReference type="PROSITE" id="PS50949"/>
    </source>
</evidence>
<keyword evidence="5" id="KW-0670">Pyruvate</keyword>
<dbReference type="GO" id="GO:0003677">
    <property type="term" value="F:DNA binding"/>
    <property type="evidence" value="ECO:0007669"/>
    <property type="project" value="UniProtKB-KW"/>
</dbReference>